<protein>
    <submittedName>
        <fullName evidence="4">AB hydrolase-1 domain-containing protein</fullName>
    </submittedName>
</protein>
<dbReference type="EnsemblMetazoa" id="CJA31201a.1">
    <property type="protein sequence ID" value="CJA31201a.1"/>
    <property type="gene ID" value="WBGene00207048"/>
</dbReference>
<dbReference type="AlphaFoldDB" id="A0A8R1IBN0"/>
<dbReference type="PANTHER" id="PTHR10794">
    <property type="entry name" value="ABHYDROLASE DOMAIN-CONTAINING PROTEIN"/>
    <property type="match status" value="1"/>
</dbReference>
<dbReference type="GO" id="GO:0003676">
    <property type="term" value="F:nucleic acid binding"/>
    <property type="evidence" value="ECO:0007669"/>
    <property type="project" value="InterPro"/>
</dbReference>
<dbReference type="GO" id="GO:0047372">
    <property type="term" value="F:monoacylglycerol lipase activity"/>
    <property type="evidence" value="ECO:0007669"/>
    <property type="project" value="TreeGrafter"/>
</dbReference>
<dbReference type="GO" id="GO:0051792">
    <property type="term" value="P:medium-chain fatty acid biosynthetic process"/>
    <property type="evidence" value="ECO:0007669"/>
    <property type="project" value="TreeGrafter"/>
</dbReference>
<organism evidence="4 5">
    <name type="scientific">Caenorhabditis japonica</name>
    <dbReference type="NCBI Taxonomy" id="281687"/>
    <lineage>
        <taxon>Eukaryota</taxon>
        <taxon>Metazoa</taxon>
        <taxon>Ecdysozoa</taxon>
        <taxon>Nematoda</taxon>
        <taxon>Chromadorea</taxon>
        <taxon>Rhabditida</taxon>
        <taxon>Rhabditina</taxon>
        <taxon>Rhabditomorpha</taxon>
        <taxon>Rhabditoidea</taxon>
        <taxon>Rhabditidae</taxon>
        <taxon>Peloderinae</taxon>
        <taxon>Caenorhabditis</taxon>
    </lineage>
</organism>
<dbReference type="Proteomes" id="UP000005237">
    <property type="component" value="Unassembled WGS sequence"/>
</dbReference>
<reference evidence="5" key="1">
    <citation type="submission" date="2010-08" db="EMBL/GenBank/DDBJ databases">
        <authorList>
            <consortium name="Caenorhabditis japonica Sequencing Consortium"/>
            <person name="Wilson R.K."/>
        </authorList>
    </citation>
    <scope>NUCLEOTIDE SEQUENCE [LARGE SCALE GENOMIC DNA]</scope>
    <source>
        <strain evidence="5">DF5081</strain>
    </source>
</reference>
<comment type="similarity">
    <text evidence="1">Belongs to the AB hydrolase superfamily. AB hydrolase 4 family.</text>
</comment>
<evidence type="ECO:0000313" key="4">
    <source>
        <dbReference type="EnsemblMetazoa" id="CJA31201a.1"/>
    </source>
</evidence>
<name>A0A8R1IBN0_CAEJA</name>
<dbReference type="GO" id="GO:0008126">
    <property type="term" value="F:acetylesterase activity"/>
    <property type="evidence" value="ECO:0007669"/>
    <property type="project" value="TreeGrafter"/>
</dbReference>
<feature type="compositionally biased region" description="Polar residues" evidence="2">
    <location>
        <begin position="1"/>
        <end position="22"/>
    </location>
</feature>
<keyword evidence="5" id="KW-1185">Reference proteome</keyword>
<dbReference type="InterPro" id="IPR036397">
    <property type="entry name" value="RNaseH_sf"/>
</dbReference>
<dbReference type="Gene3D" id="3.30.420.10">
    <property type="entry name" value="Ribonuclease H-like superfamily/Ribonuclease H"/>
    <property type="match status" value="1"/>
</dbReference>
<dbReference type="GO" id="GO:0051793">
    <property type="term" value="P:medium-chain fatty acid catabolic process"/>
    <property type="evidence" value="ECO:0007669"/>
    <property type="project" value="TreeGrafter"/>
</dbReference>
<feature type="domain" description="AB hydrolase-1" evidence="3">
    <location>
        <begin position="94"/>
        <end position="202"/>
    </location>
</feature>
<dbReference type="SUPFAM" id="SSF53474">
    <property type="entry name" value="alpha/beta-Hydrolases"/>
    <property type="match status" value="1"/>
</dbReference>
<reference evidence="4" key="2">
    <citation type="submission" date="2022-06" db="UniProtKB">
        <authorList>
            <consortium name="EnsemblMetazoa"/>
        </authorList>
    </citation>
    <scope>IDENTIFICATION</scope>
    <source>
        <strain evidence="4">DF5081</strain>
    </source>
</reference>
<dbReference type="InterPro" id="IPR029058">
    <property type="entry name" value="AB_hydrolase_fold"/>
</dbReference>
<evidence type="ECO:0000256" key="1">
    <source>
        <dbReference type="ARBA" id="ARBA00010884"/>
    </source>
</evidence>
<evidence type="ECO:0000259" key="3">
    <source>
        <dbReference type="Pfam" id="PF00561"/>
    </source>
</evidence>
<feature type="region of interest" description="Disordered" evidence="2">
    <location>
        <begin position="1"/>
        <end position="23"/>
    </location>
</feature>
<evidence type="ECO:0000313" key="5">
    <source>
        <dbReference type="Proteomes" id="UP000005237"/>
    </source>
</evidence>
<dbReference type="Pfam" id="PF00561">
    <property type="entry name" value="Abhydrolase_1"/>
    <property type="match status" value="1"/>
</dbReference>
<sequence length="227" mass="24733">MSGPSSISPRSKVTEFTTSTITPRPHVGKTTKSLLETFSWTVLANPPYSQDLAPTDYTWSRTCNDSLKEIVEFEDGGAAGIDWLIPAGADENSPIVIFLPGITGSTYDSSYVLHPVKEARDKGWRCLVVNPRGLGGVKLRTTKTYNAATPNDFADIVKLLNNRYPKAKKLACGFSMGGMILWNYLAMTGEKSDLNGGMIVSSPWDPMVASDSIEAHREVVCHVTSSR</sequence>
<evidence type="ECO:0000256" key="2">
    <source>
        <dbReference type="SAM" id="MobiDB-lite"/>
    </source>
</evidence>
<proteinExistence type="inferred from homology"/>
<dbReference type="PANTHER" id="PTHR10794:SF63">
    <property type="entry name" value="ALPHA_BETA HYDROLASE 1, ISOFORM A"/>
    <property type="match status" value="1"/>
</dbReference>
<accession>A0A8R1IBN0</accession>
<dbReference type="InterPro" id="IPR000073">
    <property type="entry name" value="AB_hydrolase_1"/>
</dbReference>
<dbReference type="Gene3D" id="3.40.50.1820">
    <property type="entry name" value="alpha/beta hydrolase"/>
    <property type="match status" value="1"/>
</dbReference>
<dbReference type="InterPro" id="IPR050960">
    <property type="entry name" value="AB_hydrolase_4_sf"/>
</dbReference>